<dbReference type="InterPro" id="IPR057188">
    <property type="entry name" value="DUF7866"/>
</dbReference>
<organism evidence="2 3">
    <name type="scientific">Nepenthes gracilis</name>
    <name type="common">Slender pitcher plant</name>
    <dbReference type="NCBI Taxonomy" id="150966"/>
    <lineage>
        <taxon>Eukaryota</taxon>
        <taxon>Viridiplantae</taxon>
        <taxon>Streptophyta</taxon>
        <taxon>Embryophyta</taxon>
        <taxon>Tracheophyta</taxon>
        <taxon>Spermatophyta</taxon>
        <taxon>Magnoliopsida</taxon>
        <taxon>eudicotyledons</taxon>
        <taxon>Gunneridae</taxon>
        <taxon>Pentapetalae</taxon>
        <taxon>Caryophyllales</taxon>
        <taxon>Nepenthaceae</taxon>
        <taxon>Nepenthes</taxon>
    </lineage>
</organism>
<reference evidence="2" key="1">
    <citation type="submission" date="2023-05" db="EMBL/GenBank/DDBJ databases">
        <title>Nepenthes gracilis genome sequencing.</title>
        <authorList>
            <person name="Fukushima K."/>
        </authorList>
    </citation>
    <scope>NUCLEOTIDE SEQUENCE</scope>
    <source>
        <strain evidence="2">SING2019-196</strain>
    </source>
</reference>
<evidence type="ECO:0000313" key="2">
    <source>
        <dbReference type="EMBL" id="GMG99931.1"/>
    </source>
</evidence>
<evidence type="ECO:0000313" key="3">
    <source>
        <dbReference type="Proteomes" id="UP001279734"/>
    </source>
</evidence>
<comment type="caution">
    <text evidence="2">The sequence shown here is derived from an EMBL/GenBank/DDBJ whole genome shotgun (WGS) entry which is preliminary data.</text>
</comment>
<keyword evidence="3" id="KW-1185">Reference proteome</keyword>
<dbReference type="PANTHER" id="PTHR33786:SF2">
    <property type="entry name" value="UBIQUITIN CARBOXYL-TERMINAL HYDROLASE"/>
    <property type="match status" value="1"/>
</dbReference>
<sequence>MYGRTEKGKETCIKDEVNENIINSVLKAKVHSSENVGAVEGMKLVPLIDEETKMKMAVAVTNEAIRKLGSFQICAPCSSCSDGAEGHCLLSPCCYAIKCNLPHRPFGLCSFTPMTCNCFGCHP</sequence>
<gene>
    <name evidence="2" type="ORF">Nepgr_001771</name>
</gene>
<evidence type="ECO:0000259" key="1">
    <source>
        <dbReference type="Pfam" id="PF25268"/>
    </source>
</evidence>
<accession>A0AAD3P935</accession>
<proteinExistence type="predicted"/>
<feature type="domain" description="DUF7866" evidence="1">
    <location>
        <begin position="70"/>
        <end position="122"/>
    </location>
</feature>
<name>A0AAD3P935_NEPGR</name>
<dbReference type="PANTHER" id="PTHR33786">
    <property type="entry name" value="UBIQUITIN CARBOXYL-TERMINAL HYDROLASE"/>
    <property type="match status" value="1"/>
</dbReference>
<dbReference type="EMBL" id="BSYO01000001">
    <property type="protein sequence ID" value="GMG99931.1"/>
    <property type="molecule type" value="Genomic_DNA"/>
</dbReference>
<protein>
    <recommendedName>
        <fullName evidence="1">DUF7866 domain-containing protein</fullName>
    </recommendedName>
</protein>
<dbReference type="Pfam" id="PF25268">
    <property type="entry name" value="DUF7866"/>
    <property type="match status" value="1"/>
</dbReference>
<dbReference type="Proteomes" id="UP001279734">
    <property type="component" value="Unassembled WGS sequence"/>
</dbReference>
<dbReference type="AlphaFoldDB" id="A0AAD3P935"/>